<dbReference type="PANTHER" id="PTHR43065">
    <property type="entry name" value="SENSOR HISTIDINE KINASE"/>
    <property type="match status" value="1"/>
</dbReference>
<evidence type="ECO:0000313" key="11">
    <source>
        <dbReference type="EMBL" id="SFR53369.1"/>
    </source>
</evidence>
<dbReference type="InterPro" id="IPR035965">
    <property type="entry name" value="PAS-like_dom_sf"/>
</dbReference>
<dbReference type="PRINTS" id="PR00344">
    <property type="entry name" value="BCTRLSENSOR"/>
</dbReference>
<feature type="domain" description="PAS" evidence="10">
    <location>
        <begin position="111"/>
        <end position="150"/>
    </location>
</feature>
<dbReference type="Gene3D" id="3.30.565.10">
    <property type="entry name" value="Histidine kinase-like ATPase, C-terminal domain"/>
    <property type="match status" value="1"/>
</dbReference>
<dbReference type="STRING" id="440514.SAMN04488010_0334"/>
<keyword evidence="8" id="KW-0472">Membrane</keyword>
<proteinExistence type="predicted"/>
<dbReference type="SMART" id="SM00387">
    <property type="entry name" value="HATPase_c"/>
    <property type="match status" value="1"/>
</dbReference>
<evidence type="ECO:0000256" key="2">
    <source>
        <dbReference type="ARBA" id="ARBA00012438"/>
    </source>
</evidence>
<dbReference type="PROSITE" id="PS50112">
    <property type="entry name" value="PAS"/>
    <property type="match status" value="1"/>
</dbReference>
<keyword evidence="4" id="KW-0547">Nucleotide-binding</keyword>
<keyword evidence="8" id="KW-1133">Transmembrane helix</keyword>
<dbReference type="GO" id="GO:0000160">
    <property type="term" value="P:phosphorelay signal transduction system"/>
    <property type="evidence" value="ECO:0007669"/>
    <property type="project" value="UniProtKB-KW"/>
</dbReference>
<evidence type="ECO:0000313" key="12">
    <source>
        <dbReference type="Proteomes" id="UP000199462"/>
    </source>
</evidence>
<feature type="transmembrane region" description="Helical" evidence="8">
    <location>
        <begin position="34"/>
        <end position="52"/>
    </location>
</feature>
<dbReference type="GO" id="GO:0004673">
    <property type="term" value="F:protein histidine kinase activity"/>
    <property type="evidence" value="ECO:0007669"/>
    <property type="project" value="UniProtKB-EC"/>
</dbReference>
<evidence type="ECO:0000259" key="10">
    <source>
        <dbReference type="PROSITE" id="PS50112"/>
    </source>
</evidence>
<sequence length="449" mass="51147">MMVSKSIYYQLVFRIILIAVCALLTAFLFAKEHYLLAIILTLVFIGQTYGLIHYVNQTNRKIAYFFDAIKNEDFTLRFPEKLSIKSIEELNHSLNMLNNMIQDIHVKKQAQEQYYQEILRQADIGIFTINEKGHILYANPTVQNLLNYRPLNHIKQLKQIDPNLYGLFESLEPFESTLYSLGNERGKKELTLKCTPISIEGKQLLLVIVHDIQKELDDKETDSWVKLIRVLTHEIMNTITPITSISESILKYFKKGNQLSTPEEFGELQIKNSAKGLEVIKEQGNDLMSFVQSYRTFLSVPDPDRELIPASKILEKVRLLLQEYTNGHNIILEVSSDPEDLELFIDEKQLTQILLNLGKNAQQALEGQDEGKIIIKAGEGSDGKKYITVTDNGPGISPELIDEIFVPFFTTKNTGTGIGLSLSKQIMRLHGGSIRVVSNEITTFTLTFE</sequence>
<feature type="transmembrane region" description="Helical" evidence="8">
    <location>
        <begin position="7"/>
        <end position="28"/>
    </location>
</feature>
<keyword evidence="3" id="KW-0808">Transferase</keyword>
<dbReference type="InterPro" id="IPR000014">
    <property type="entry name" value="PAS"/>
</dbReference>
<dbReference type="Proteomes" id="UP000199462">
    <property type="component" value="Unassembled WGS sequence"/>
</dbReference>
<name>A0A1I6HFY5_9FLAO</name>
<dbReference type="InterPro" id="IPR005467">
    <property type="entry name" value="His_kinase_dom"/>
</dbReference>
<evidence type="ECO:0000256" key="6">
    <source>
        <dbReference type="ARBA" id="ARBA00022840"/>
    </source>
</evidence>
<evidence type="ECO:0000256" key="8">
    <source>
        <dbReference type="SAM" id="Phobius"/>
    </source>
</evidence>
<dbReference type="Pfam" id="PF13188">
    <property type="entry name" value="PAS_8"/>
    <property type="match status" value="1"/>
</dbReference>
<keyword evidence="7" id="KW-0902">Two-component regulatory system</keyword>
<dbReference type="AlphaFoldDB" id="A0A1I6HFY5"/>
<evidence type="ECO:0000256" key="1">
    <source>
        <dbReference type="ARBA" id="ARBA00000085"/>
    </source>
</evidence>
<dbReference type="PANTHER" id="PTHR43065:SF46">
    <property type="entry name" value="C4-DICARBOXYLATE TRANSPORT SENSOR PROTEIN DCTB"/>
    <property type="match status" value="1"/>
</dbReference>
<dbReference type="EC" id="2.7.13.3" evidence="2"/>
<keyword evidence="12" id="KW-1185">Reference proteome</keyword>
<evidence type="ECO:0000256" key="7">
    <source>
        <dbReference type="ARBA" id="ARBA00023012"/>
    </source>
</evidence>
<organism evidence="11 12">
    <name type="scientific">Maribacter stanieri</name>
    <dbReference type="NCBI Taxonomy" id="440514"/>
    <lineage>
        <taxon>Bacteria</taxon>
        <taxon>Pseudomonadati</taxon>
        <taxon>Bacteroidota</taxon>
        <taxon>Flavobacteriia</taxon>
        <taxon>Flavobacteriales</taxon>
        <taxon>Flavobacteriaceae</taxon>
        <taxon>Maribacter</taxon>
    </lineage>
</organism>
<accession>A0A1I6HFY5</accession>
<dbReference type="EMBL" id="FOYX01000001">
    <property type="protein sequence ID" value="SFR53369.1"/>
    <property type="molecule type" value="Genomic_DNA"/>
</dbReference>
<dbReference type="InterPro" id="IPR003594">
    <property type="entry name" value="HATPase_dom"/>
</dbReference>
<protein>
    <recommendedName>
        <fullName evidence="2">histidine kinase</fullName>
        <ecNumber evidence="2">2.7.13.3</ecNumber>
    </recommendedName>
</protein>
<dbReference type="GO" id="GO:0005524">
    <property type="term" value="F:ATP binding"/>
    <property type="evidence" value="ECO:0007669"/>
    <property type="project" value="UniProtKB-KW"/>
</dbReference>
<dbReference type="CDD" id="cd00130">
    <property type="entry name" value="PAS"/>
    <property type="match status" value="1"/>
</dbReference>
<evidence type="ECO:0000256" key="4">
    <source>
        <dbReference type="ARBA" id="ARBA00022741"/>
    </source>
</evidence>
<dbReference type="Pfam" id="PF02518">
    <property type="entry name" value="HATPase_c"/>
    <property type="match status" value="1"/>
</dbReference>
<evidence type="ECO:0000259" key="9">
    <source>
        <dbReference type="PROSITE" id="PS50109"/>
    </source>
</evidence>
<dbReference type="InterPro" id="IPR036890">
    <property type="entry name" value="HATPase_C_sf"/>
</dbReference>
<evidence type="ECO:0000256" key="3">
    <source>
        <dbReference type="ARBA" id="ARBA00022679"/>
    </source>
</evidence>
<feature type="domain" description="Histidine kinase" evidence="9">
    <location>
        <begin position="230"/>
        <end position="449"/>
    </location>
</feature>
<gene>
    <name evidence="11" type="ORF">SAMN04488010_0334</name>
</gene>
<evidence type="ECO:0000256" key="5">
    <source>
        <dbReference type="ARBA" id="ARBA00022777"/>
    </source>
</evidence>
<dbReference type="Gene3D" id="3.30.450.20">
    <property type="entry name" value="PAS domain"/>
    <property type="match status" value="1"/>
</dbReference>
<dbReference type="PROSITE" id="PS50109">
    <property type="entry name" value="HIS_KIN"/>
    <property type="match status" value="1"/>
</dbReference>
<keyword evidence="8" id="KW-0812">Transmembrane</keyword>
<reference evidence="12" key="1">
    <citation type="submission" date="2016-10" db="EMBL/GenBank/DDBJ databases">
        <authorList>
            <person name="Varghese N."/>
            <person name="Submissions S."/>
        </authorList>
    </citation>
    <scope>NUCLEOTIDE SEQUENCE [LARGE SCALE GENOMIC DNA]</scope>
    <source>
        <strain evidence="12">DSM 19891</strain>
    </source>
</reference>
<dbReference type="SUPFAM" id="SSF55874">
    <property type="entry name" value="ATPase domain of HSP90 chaperone/DNA topoisomerase II/histidine kinase"/>
    <property type="match status" value="1"/>
</dbReference>
<dbReference type="SUPFAM" id="SSF55785">
    <property type="entry name" value="PYP-like sensor domain (PAS domain)"/>
    <property type="match status" value="1"/>
</dbReference>
<comment type="catalytic activity">
    <reaction evidence="1">
        <text>ATP + protein L-histidine = ADP + protein N-phospho-L-histidine.</text>
        <dbReference type="EC" id="2.7.13.3"/>
    </reaction>
</comment>
<dbReference type="RefSeq" id="WP_245786953.1">
    <property type="nucleotide sequence ID" value="NZ_FOYX01000001.1"/>
</dbReference>
<dbReference type="InterPro" id="IPR004358">
    <property type="entry name" value="Sig_transdc_His_kin-like_C"/>
</dbReference>
<keyword evidence="6" id="KW-0067">ATP-binding</keyword>
<keyword evidence="5" id="KW-0418">Kinase</keyword>